<evidence type="ECO:0000256" key="5">
    <source>
        <dbReference type="ARBA" id="ARBA00023128"/>
    </source>
</evidence>
<name>L8X1Q0_THACA</name>
<evidence type="ECO:0000313" key="9">
    <source>
        <dbReference type="EMBL" id="ELU44236.1"/>
    </source>
</evidence>
<dbReference type="PANTHER" id="PTHR12049:SF5">
    <property type="entry name" value="PROTEIN ARGININE METHYLTRANSFERASE NDUFAF7 HOMOLOG, MITOCHONDRIAL"/>
    <property type="match status" value="1"/>
</dbReference>
<sequence>MICLRGVSGSRSLLASSRRHLPTFRTFSQSCVSSKTSDPNSRDRWNYNESSLFDVEDPSALPHQTFRRVTASQLAKQAKEPPRRVKMLSRDFIDDALYNPHYGYFPKQATIFTPETPFDFAEIPNSRVFHQAVAERYRDYRLEAGVGTGPGRQVWHTPTELFKVKGVSSDWSSRCLISEYLLKYFPYEDLVIYEIGAGNGTLAENILDFLQIEHPEVYERTRYRIIEISGSLAEKQTDRLQRRHAGIAEVLHKSVFDWTEQEPAPCFFLAMEDNFAHDIIRYEYETLRPLQAIVAINQLGDFFELYEPAHDPLISRFLNLRSRIRHNSPAFAPSLANNSFMRAIRPYLPFAPNMTQREFIPTKLLEFLVLIHEKFPRHRLLLSDFSSLPDTIPGYNAPVVQTRVNDMMIPCETYLVHQGYFDIFFPTNFDLLRDMYESVVGGGDDERGTRASPLGSVAGSIKLGSNFFSPQGRRKPIEGVLSSSGLAVGERKSNVYAHREFLEKYADLDATTLRNGENPIQSTSKDPNNTLRTHNPA</sequence>
<proteinExistence type="inferred from homology"/>
<feature type="region of interest" description="Disordered" evidence="8">
    <location>
        <begin position="513"/>
        <end position="537"/>
    </location>
</feature>
<dbReference type="EC" id="2.1.1.320" evidence="7"/>
<dbReference type="InterPro" id="IPR038375">
    <property type="entry name" value="NDUFAF7_sf"/>
</dbReference>
<dbReference type="Gene3D" id="3.40.50.12710">
    <property type="match status" value="1"/>
</dbReference>
<comment type="catalytic activity">
    <reaction evidence="6 7">
        <text>L-arginyl-[protein] + 2 S-adenosyl-L-methionine = N(omega),N(omega)'-dimethyl-L-arginyl-[protein] + 2 S-adenosyl-L-homocysteine + 2 H(+)</text>
        <dbReference type="Rhea" id="RHEA:48108"/>
        <dbReference type="Rhea" id="RHEA-COMP:10532"/>
        <dbReference type="Rhea" id="RHEA-COMP:11992"/>
        <dbReference type="ChEBI" id="CHEBI:15378"/>
        <dbReference type="ChEBI" id="CHEBI:29965"/>
        <dbReference type="ChEBI" id="CHEBI:57856"/>
        <dbReference type="ChEBI" id="CHEBI:59789"/>
        <dbReference type="ChEBI" id="CHEBI:88221"/>
        <dbReference type="EC" id="2.1.1.320"/>
    </reaction>
</comment>
<comment type="caution">
    <text evidence="9">The sequence shown here is derived from an EMBL/GenBank/DDBJ whole genome shotgun (WGS) entry which is preliminary data.</text>
</comment>
<evidence type="ECO:0000313" key="10">
    <source>
        <dbReference type="Proteomes" id="UP000011668"/>
    </source>
</evidence>
<evidence type="ECO:0000256" key="8">
    <source>
        <dbReference type="SAM" id="MobiDB-lite"/>
    </source>
</evidence>
<dbReference type="InterPro" id="IPR003788">
    <property type="entry name" value="NDUFAF7"/>
</dbReference>
<organism evidence="9 10">
    <name type="scientific">Thanatephorus cucumeris (strain AG1-IA)</name>
    <name type="common">Rice sheath blight fungus</name>
    <name type="synonym">Rhizoctonia solani</name>
    <dbReference type="NCBI Taxonomy" id="983506"/>
    <lineage>
        <taxon>Eukaryota</taxon>
        <taxon>Fungi</taxon>
        <taxon>Dikarya</taxon>
        <taxon>Basidiomycota</taxon>
        <taxon>Agaricomycotina</taxon>
        <taxon>Agaricomycetes</taxon>
        <taxon>Cantharellales</taxon>
        <taxon>Ceratobasidiaceae</taxon>
        <taxon>Rhizoctonia</taxon>
        <taxon>Rhizoctonia solani AG-1</taxon>
    </lineage>
</organism>
<dbReference type="AlphaFoldDB" id="L8X1Q0"/>
<dbReference type="OrthoDB" id="17415at2759"/>
<gene>
    <name evidence="9" type="ORF">AG1IA_01734</name>
</gene>
<keyword evidence="10" id="KW-1185">Reference proteome</keyword>
<accession>L8X1Q0</accession>
<dbReference type="OMA" id="LPFAPNM"/>
<dbReference type="GO" id="GO:0005739">
    <property type="term" value="C:mitochondrion"/>
    <property type="evidence" value="ECO:0007669"/>
    <property type="project" value="UniProtKB-SubCell"/>
</dbReference>
<dbReference type="InterPro" id="IPR029063">
    <property type="entry name" value="SAM-dependent_MTases_sf"/>
</dbReference>
<evidence type="ECO:0000256" key="3">
    <source>
        <dbReference type="ARBA" id="ARBA00022603"/>
    </source>
</evidence>
<comment type="function">
    <text evidence="7">Arginine methyltransferase involved in the assembly or stability of mitochondrial NADH:ubiquinone oxidoreductase complex (complex I).</text>
</comment>
<evidence type="ECO:0000256" key="1">
    <source>
        <dbReference type="ARBA" id="ARBA00004173"/>
    </source>
</evidence>
<dbReference type="EMBL" id="AFRT01000373">
    <property type="protein sequence ID" value="ELU44236.1"/>
    <property type="molecule type" value="Genomic_DNA"/>
</dbReference>
<reference evidence="9 10" key="1">
    <citation type="journal article" date="2013" name="Nat. Commun.">
        <title>The evolution and pathogenic mechanisms of the rice sheath blight pathogen.</title>
        <authorList>
            <person name="Zheng A."/>
            <person name="Lin R."/>
            <person name="Xu L."/>
            <person name="Qin P."/>
            <person name="Tang C."/>
            <person name="Ai P."/>
            <person name="Zhang D."/>
            <person name="Liu Y."/>
            <person name="Sun Z."/>
            <person name="Feng H."/>
            <person name="Wang Y."/>
            <person name="Chen Y."/>
            <person name="Liang X."/>
            <person name="Fu R."/>
            <person name="Li Q."/>
            <person name="Zhang J."/>
            <person name="Yu X."/>
            <person name="Xie Z."/>
            <person name="Ding L."/>
            <person name="Guan P."/>
            <person name="Tang J."/>
            <person name="Liang Y."/>
            <person name="Wang S."/>
            <person name="Deng Q."/>
            <person name="Li S."/>
            <person name="Zhu J."/>
            <person name="Wang L."/>
            <person name="Liu H."/>
            <person name="Li P."/>
        </authorList>
    </citation>
    <scope>NUCLEOTIDE SEQUENCE [LARGE SCALE GENOMIC DNA]</scope>
    <source>
        <strain evidence="10">AG-1 IA</strain>
    </source>
</reference>
<keyword evidence="3 7" id="KW-0489">Methyltransferase</keyword>
<evidence type="ECO:0000256" key="7">
    <source>
        <dbReference type="RuleBase" id="RU364114"/>
    </source>
</evidence>
<dbReference type="GO" id="GO:0032259">
    <property type="term" value="P:methylation"/>
    <property type="evidence" value="ECO:0007669"/>
    <property type="project" value="UniProtKB-KW"/>
</dbReference>
<dbReference type="GO" id="GO:0035243">
    <property type="term" value="F:protein-arginine omega-N symmetric methyltransferase activity"/>
    <property type="evidence" value="ECO:0007669"/>
    <property type="project" value="UniProtKB-EC"/>
</dbReference>
<protein>
    <recommendedName>
        <fullName evidence="7">Protein arginine methyltransferase NDUFAF7</fullName>
        <ecNumber evidence="7">2.1.1.320</ecNumber>
    </recommendedName>
</protein>
<keyword evidence="4 7" id="KW-0808">Transferase</keyword>
<dbReference type="PANTHER" id="PTHR12049">
    <property type="entry name" value="PROTEIN ARGININE METHYLTRANSFERASE NDUFAF7, MITOCHONDRIAL"/>
    <property type="match status" value="1"/>
</dbReference>
<evidence type="ECO:0000256" key="4">
    <source>
        <dbReference type="ARBA" id="ARBA00022679"/>
    </source>
</evidence>
<evidence type="ECO:0000256" key="6">
    <source>
        <dbReference type="ARBA" id="ARBA00048612"/>
    </source>
</evidence>
<comment type="subcellular location">
    <subcellularLocation>
        <location evidence="1 7">Mitochondrion</location>
    </subcellularLocation>
</comment>
<dbReference type="HOGENOM" id="CLU_028484_1_0_1"/>
<dbReference type="STRING" id="983506.L8X1Q0"/>
<comment type="similarity">
    <text evidence="2 7">Belongs to the NDUFAF7 family.</text>
</comment>
<dbReference type="Proteomes" id="UP000011668">
    <property type="component" value="Unassembled WGS sequence"/>
</dbReference>
<keyword evidence="5 7" id="KW-0496">Mitochondrion</keyword>
<dbReference type="SUPFAM" id="SSF53335">
    <property type="entry name" value="S-adenosyl-L-methionine-dependent methyltransferases"/>
    <property type="match status" value="1"/>
</dbReference>
<evidence type="ECO:0000256" key="2">
    <source>
        <dbReference type="ARBA" id="ARBA00005891"/>
    </source>
</evidence>
<dbReference type="Pfam" id="PF02636">
    <property type="entry name" value="Methyltransf_28"/>
    <property type="match status" value="1"/>
</dbReference>